<dbReference type="Gene3D" id="3.30.565.10">
    <property type="entry name" value="Histidine kinase-like ATPase, C-terminal domain"/>
    <property type="match status" value="1"/>
</dbReference>
<keyword evidence="11" id="KW-0813">Transport</keyword>
<evidence type="ECO:0000256" key="2">
    <source>
        <dbReference type="ARBA" id="ARBA00012438"/>
    </source>
</evidence>
<dbReference type="EMBL" id="CP001087">
    <property type="protein sequence ID" value="ACN16174.1"/>
    <property type="molecule type" value="Genomic_DNA"/>
</dbReference>
<dbReference type="GO" id="GO:0000155">
    <property type="term" value="F:phosphorelay sensor kinase activity"/>
    <property type="evidence" value="ECO:0007669"/>
    <property type="project" value="InterPro"/>
</dbReference>
<dbReference type="InterPro" id="IPR036890">
    <property type="entry name" value="HATPase_C_sf"/>
</dbReference>
<dbReference type="RefSeq" id="WP_015904936.1">
    <property type="nucleotide sequence ID" value="NC_012108.1"/>
</dbReference>
<dbReference type="SUPFAM" id="SSF55874">
    <property type="entry name" value="ATPase domain of HSP90 chaperone/DNA topoisomerase II/histidine kinase"/>
    <property type="match status" value="1"/>
</dbReference>
<dbReference type="Gene3D" id="1.10.3210.10">
    <property type="entry name" value="Hypothetical protein af1432"/>
    <property type="match status" value="1"/>
</dbReference>
<dbReference type="OrthoDB" id="9797768at2"/>
<evidence type="ECO:0000313" key="11">
    <source>
        <dbReference type="EMBL" id="ACN16174.1"/>
    </source>
</evidence>
<dbReference type="SUPFAM" id="SSF47384">
    <property type="entry name" value="Homodimeric domain of signal transducing histidine kinase"/>
    <property type="match status" value="1"/>
</dbReference>
<dbReference type="PROSITE" id="PS50109">
    <property type="entry name" value="HIS_KIN"/>
    <property type="match status" value="1"/>
</dbReference>
<dbReference type="STRING" id="177437.HRM2_30910"/>
<organism evidence="11 12">
    <name type="scientific">Desulforapulum autotrophicum (strain ATCC 43914 / DSM 3382 / VKM B-1955 / HRM2)</name>
    <name type="common">Desulfobacterium autotrophicum</name>
    <dbReference type="NCBI Taxonomy" id="177437"/>
    <lineage>
        <taxon>Bacteria</taxon>
        <taxon>Pseudomonadati</taxon>
        <taxon>Thermodesulfobacteriota</taxon>
        <taxon>Desulfobacteria</taxon>
        <taxon>Desulfobacterales</taxon>
        <taxon>Desulfobacteraceae</taxon>
        <taxon>Desulforapulum</taxon>
    </lineage>
</organism>
<proteinExistence type="predicted"/>
<evidence type="ECO:0000256" key="8">
    <source>
        <dbReference type="ARBA" id="ARBA00023012"/>
    </source>
</evidence>
<dbReference type="Gene3D" id="1.10.287.130">
    <property type="match status" value="1"/>
</dbReference>
<keyword evidence="8" id="KW-0902">Two-component regulatory system</keyword>
<evidence type="ECO:0000256" key="7">
    <source>
        <dbReference type="ARBA" id="ARBA00022840"/>
    </source>
</evidence>
<keyword evidence="3" id="KW-0597">Phosphoprotein</keyword>
<keyword evidence="6 11" id="KW-0418">Kinase</keyword>
<sequence>MGLQSKSVEVKEQQVFGPKGQRLGRPENLPQLPQVIVKLIEACNNEDTDIRELAGIISMDAALTARLLEIFSSAALNLPKAPKTIESALVYLGMDTIKNIAISVSAMQVFKINRTIPEFDMAAYWRRSYTCAILSKKIALEQKYPHPDESFLAGLLHRIGQLVLLQNFPADYLPIIINCSTSTLDRKKAEQDKFQTTTEEVSSWLFRQWGLNPLMADAVLYLTESPEAVANALDLVKILFMANDLAENSTDTQDLVALFPITSTRLDQMVRETKQEVDTMAESLGLPVTDSLDPSKQEDLTATAENTLAMKVKEISLFHGTLQNLLNAENIDDILTTTENGIRILFNIPRLFYFLFDEGKELLNGWCNPDDKHHRLLDSIAIPMSNTSSLITSSLLKNQMLNSLIPQDVSNGAISDIQITRLLESDGLWAVPMQTFERPIGVIVLGVNNCHRETLHTNRSLLNLFARQTAMCIQSFNQRKEYASLVHDERMQAYTTLTQKIVHEVNNPIVIITNYLTLLSMKLPDRHPVQSELKVIDEEIHRISDLVQRLSNFSKPEIAEFERVNINELYSSVLSIIRKSIFLPRRIEASLIPDPMVPPVRTDKNGLKQVLINLLKNAAEAMDNGGKVTVTTRFVPGSSKILIDEKRKTPGSIEITIQDNGPGISDNIRKNLFEPYNSTKNKENSGLGLSIVHTIIRNLNGTITCDSHSDTGTCFTILLPVNSQGPGPTGMKPDSFDFPN</sequence>
<dbReference type="Proteomes" id="UP000000442">
    <property type="component" value="Chromosome"/>
</dbReference>
<comment type="catalytic activity">
    <reaction evidence="1">
        <text>ATP + protein L-histidine = ADP + protein N-phospho-L-histidine.</text>
        <dbReference type="EC" id="2.7.13.3"/>
    </reaction>
</comment>
<feature type="domain" description="Histidine kinase" evidence="9">
    <location>
        <begin position="500"/>
        <end position="723"/>
    </location>
</feature>
<dbReference type="GO" id="GO:0034220">
    <property type="term" value="P:monoatomic ion transmembrane transport"/>
    <property type="evidence" value="ECO:0007669"/>
    <property type="project" value="UniProtKB-KW"/>
</dbReference>
<dbReference type="KEGG" id="dat:HRM2_30910"/>
<keyword evidence="7" id="KW-0067">ATP-binding</keyword>
<dbReference type="InterPro" id="IPR003661">
    <property type="entry name" value="HisK_dim/P_dom"/>
</dbReference>
<keyword evidence="4" id="KW-0808">Transferase</keyword>
<dbReference type="InterPro" id="IPR005467">
    <property type="entry name" value="His_kinase_dom"/>
</dbReference>
<evidence type="ECO:0000256" key="1">
    <source>
        <dbReference type="ARBA" id="ARBA00000085"/>
    </source>
</evidence>
<evidence type="ECO:0000259" key="10">
    <source>
        <dbReference type="PROSITE" id="PS51833"/>
    </source>
</evidence>
<dbReference type="InterPro" id="IPR004358">
    <property type="entry name" value="Sig_transdc_His_kin-like_C"/>
</dbReference>
<dbReference type="PANTHER" id="PTHR43065">
    <property type="entry name" value="SENSOR HISTIDINE KINASE"/>
    <property type="match status" value="1"/>
</dbReference>
<dbReference type="InterPro" id="IPR036097">
    <property type="entry name" value="HisK_dim/P_sf"/>
</dbReference>
<protein>
    <recommendedName>
        <fullName evidence="2">histidine kinase</fullName>
        <ecNumber evidence="2">2.7.13.3</ecNumber>
    </recommendedName>
</protein>
<evidence type="ECO:0000256" key="3">
    <source>
        <dbReference type="ARBA" id="ARBA00022553"/>
    </source>
</evidence>
<dbReference type="SUPFAM" id="SSF109604">
    <property type="entry name" value="HD-domain/PDEase-like"/>
    <property type="match status" value="1"/>
</dbReference>
<evidence type="ECO:0000256" key="4">
    <source>
        <dbReference type="ARBA" id="ARBA00022679"/>
    </source>
</evidence>
<dbReference type="CDD" id="cd00082">
    <property type="entry name" value="HisKA"/>
    <property type="match status" value="1"/>
</dbReference>
<dbReference type="PRINTS" id="PR00344">
    <property type="entry name" value="BCTRLSENSOR"/>
</dbReference>
<dbReference type="Gene3D" id="3.30.450.40">
    <property type="match status" value="1"/>
</dbReference>
<dbReference type="eggNOG" id="COG1639">
    <property type="taxonomic scope" value="Bacteria"/>
</dbReference>
<gene>
    <name evidence="11" type="ordered locus">HRM2_30910</name>
</gene>
<evidence type="ECO:0000259" key="9">
    <source>
        <dbReference type="PROSITE" id="PS50109"/>
    </source>
</evidence>
<keyword evidence="11" id="KW-0406">Ion transport</keyword>
<dbReference type="AlphaFoldDB" id="C0QKT4"/>
<evidence type="ECO:0000256" key="6">
    <source>
        <dbReference type="ARBA" id="ARBA00022777"/>
    </source>
</evidence>
<dbReference type="SMART" id="SM00388">
    <property type="entry name" value="HisKA"/>
    <property type="match status" value="1"/>
</dbReference>
<evidence type="ECO:0000256" key="5">
    <source>
        <dbReference type="ARBA" id="ARBA00022741"/>
    </source>
</evidence>
<dbReference type="Pfam" id="PF08668">
    <property type="entry name" value="HDOD"/>
    <property type="match status" value="1"/>
</dbReference>
<dbReference type="InterPro" id="IPR029016">
    <property type="entry name" value="GAF-like_dom_sf"/>
</dbReference>
<keyword evidence="11" id="KW-0407">Ion channel</keyword>
<name>C0QKT4_DESAH</name>
<dbReference type="HOGENOM" id="CLU_023354_0_0_7"/>
<dbReference type="eggNOG" id="COG3852">
    <property type="taxonomic scope" value="Bacteria"/>
</dbReference>
<reference evidence="11 12" key="1">
    <citation type="journal article" date="2009" name="Environ. Microbiol.">
        <title>Genome sequence of Desulfobacterium autotrophicum HRM2, a marine sulfate reducer oxidizing organic carbon completely to carbon dioxide.</title>
        <authorList>
            <person name="Strittmatter A.W."/>
            <person name="Liesegang H."/>
            <person name="Rabus R."/>
            <person name="Decker I."/>
            <person name="Amann J."/>
            <person name="Andres S."/>
            <person name="Henne A."/>
            <person name="Fricke W.F."/>
            <person name="Martinez-Arias R."/>
            <person name="Bartels D."/>
            <person name="Goesmann A."/>
            <person name="Krause L."/>
            <person name="Puehler A."/>
            <person name="Klenk H.P."/>
            <person name="Richter M."/>
            <person name="Schuler M."/>
            <person name="Gloeckner F.O."/>
            <person name="Meyerdierks A."/>
            <person name="Gottschalk G."/>
            <person name="Amann R."/>
        </authorList>
    </citation>
    <scope>NUCLEOTIDE SEQUENCE [LARGE SCALE GENOMIC DNA]</scope>
    <source>
        <strain evidence="12">ATCC 43914 / DSM 3382 / HRM2</strain>
    </source>
</reference>
<dbReference type="SUPFAM" id="SSF55781">
    <property type="entry name" value="GAF domain-like"/>
    <property type="match status" value="1"/>
</dbReference>
<feature type="domain" description="HDOD" evidence="10">
    <location>
        <begin position="29"/>
        <end position="225"/>
    </location>
</feature>
<keyword evidence="12" id="KW-1185">Reference proteome</keyword>
<accession>C0QKT4</accession>
<dbReference type="InterPro" id="IPR003594">
    <property type="entry name" value="HATPase_dom"/>
</dbReference>
<dbReference type="PROSITE" id="PS51833">
    <property type="entry name" value="HDOD"/>
    <property type="match status" value="1"/>
</dbReference>
<evidence type="ECO:0000313" key="12">
    <source>
        <dbReference type="Proteomes" id="UP000000442"/>
    </source>
</evidence>
<dbReference type="Pfam" id="PF02518">
    <property type="entry name" value="HATPase_c"/>
    <property type="match status" value="1"/>
</dbReference>
<dbReference type="Pfam" id="PF00512">
    <property type="entry name" value="HisKA"/>
    <property type="match status" value="1"/>
</dbReference>
<dbReference type="PANTHER" id="PTHR43065:SF10">
    <property type="entry name" value="PEROXIDE STRESS-ACTIVATED HISTIDINE KINASE MAK3"/>
    <property type="match status" value="1"/>
</dbReference>
<dbReference type="GO" id="GO:0005524">
    <property type="term" value="F:ATP binding"/>
    <property type="evidence" value="ECO:0007669"/>
    <property type="project" value="UniProtKB-KW"/>
</dbReference>
<keyword evidence="5" id="KW-0547">Nucleotide-binding</keyword>
<dbReference type="EC" id="2.7.13.3" evidence="2"/>
<dbReference type="InterPro" id="IPR013976">
    <property type="entry name" value="HDOD"/>
</dbReference>
<dbReference type="SMART" id="SM00387">
    <property type="entry name" value="HATPase_c"/>
    <property type="match status" value="1"/>
</dbReference>